<comment type="caution">
    <text evidence="3">The sequence shown here is derived from an EMBL/GenBank/DDBJ whole genome shotgun (WGS) entry which is preliminary data.</text>
</comment>
<dbReference type="Proteomes" id="UP000190229">
    <property type="component" value="Unassembled WGS sequence"/>
</dbReference>
<dbReference type="Gene3D" id="1.10.10.10">
    <property type="entry name" value="Winged helix-like DNA-binding domain superfamily/Winged helix DNA-binding domain"/>
    <property type="match status" value="1"/>
</dbReference>
<dbReference type="Proteomes" id="UP000077421">
    <property type="component" value="Unassembled WGS sequence"/>
</dbReference>
<dbReference type="AlphaFoldDB" id="A0A162RUU2"/>
<proteinExistence type="predicted"/>
<dbReference type="OrthoDB" id="9781958at2"/>
<evidence type="ECO:0000313" key="4">
    <source>
        <dbReference type="EMBL" id="OPG17178.1"/>
    </source>
</evidence>
<feature type="domain" description="HTH arsR-type" evidence="2">
    <location>
        <begin position="24"/>
        <end position="103"/>
    </location>
</feature>
<reference evidence="4 6" key="2">
    <citation type="submission" date="2017-02" db="EMBL/GenBank/DDBJ databases">
        <title>Draft genome of Acidibacillus ferrooxidans Huett2.</title>
        <authorList>
            <person name="Schopf S."/>
        </authorList>
    </citation>
    <scope>NUCLEOTIDE SEQUENCE [LARGE SCALE GENOMIC DNA]</scope>
    <source>
        <strain evidence="4 6">Huett2</strain>
    </source>
</reference>
<keyword evidence="1" id="KW-0238">DNA-binding</keyword>
<reference evidence="3 5" key="1">
    <citation type="submission" date="2016-02" db="EMBL/GenBank/DDBJ databases">
        <title>Draft genome sequence of Acidibacillus ferrooxidans SLC66.</title>
        <authorList>
            <person name="Oliveira G."/>
            <person name="Nancucheo I."/>
            <person name="Dall'Agnol H."/>
            <person name="Johnson B."/>
            <person name="Oliveira R."/>
            <person name="Nunes G.L."/>
            <person name="Tzotzos G."/>
            <person name="Orellana S.C."/>
            <person name="Salim A.C."/>
            <person name="Araujo F.M."/>
        </authorList>
    </citation>
    <scope>NUCLEOTIDE SEQUENCE [LARGE SCALE GENOMIC DNA]</scope>
    <source>
        <strain evidence="3 5">SLC66</strain>
    </source>
</reference>
<accession>A0A162RUU2</accession>
<protein>
    <submittedName>
        <fullName evidence="3">ArsR family transcriptional regulator</fullName>
    </submittedName>
</protein>
<evidence type="ECO:0000313" key="5">
    <source>
        <dbReference type="Proteomes" id="UP000077421"/>
    </source>
</evidence>
<dbReference type="STRING" id="1765683.B2M26_02250"/>
<gene>
    <name evidence="3" type="ORF">AYW79_00995</name>
    <name evidence="4" type="ORF">B2M26_02250</name>
</gene>
<dbReference type="EMBL" id="MWPS01000005">
    <property type="protein sequence ID" value="OPG17178.1"/>
    <property type="molecule type" value="Genomic_DNA"/>
</dbReference>
<dbReference type="InterPro" id="IPR011991">
    <property type="entry name" value="ArsR-like_HTH"/>
</dbReference>
<dbReference type="SUPFAM" id="SSF46785">
    <property type="entry name" value="Winged helix' DNA-binding domain"/>
    <property type="match status" value="1"/>
</dbReference>
<dbReference type="GO" id="GO:0003700">
    <property type="term" value="F:DNA-binding transcription factor activity"/>
    <property type="evidence" value="ECO:0007669"/>
    <property type="project" value="InterPro"/>
</dbReference>
<sequence>MMLDRSDKLSVNRVLSASFDDFLIIARALSTQLRMDMFRQLLQGPMNVAEIAERFELPVSTAAVNIKKLEDAGLIITEMVPGTRGTQKLCAAVINRIILDAGEPVKTDANCIEILMPVGQFVDCSVTPTCGMVSATGIIGELDHPASFYEPERSSAQLLWFKTGYVEYRFPNRIPGNAKLQSIELTMEICSEAPLFNNDWPSDITVWINDCEIGTWTSPGDFGGERGYLTPDWWGVHHTQFGLLKTWRVAETGSFIDGRQISEVTLSDLNLNKSPFIPVRIGVKPGALNEGGINLFGRQFGNYETDLMMRIGYMERG</sequence>
<dbReference type="InterPro" id="IPR036390">
    <property type="entry name" value="WH_DNA-bd_sf"/>
</dbReference>
<dbReference type="CDD" id="cd00090">
    <property type="entry name" value="HTH_ARSR"/>
    <property type="match status" value="1"/>
</dbReference>
<evidence type="ECO:0000313" key="3">
    <source>
        <dbReference type="EMBL" id="OAG95277.1"/>
    </source>
</evidence>
<dbReference type="SMART" id="SM00418">
    <property type="entry name" value="HTH_ARSR"/>
    <property type="match status" value="1"/>
</dbReference>
<organism evidence="3 5">
    <name type="scientific">Ferroacidibacillus organovorans</name>
    <dbReference type="NCBI Taxonomy" id="1765683"/>
    <lineage>
        <taxon>Bacteria</taxon>
        <taxon>Bacillati</taxon>
        <taxon>Bacillota</taxon>
        <taxon>Bacilli</taxon>
        <taxon>Bacillales</taxon>
        <taxon>Alicyclobacillaceae</taxon>
        <taxon>Ferroacidibacillus</taxon>
    </lineage>
</organism>
<keyword evidence="6" id="KW-1185">Reference proteome</keyword>
<dbReference type="InterPro" id="IPR001845">
    <property type="entry name" value="HTH_ArsR_DNA-bd_dom"/>
</dbReference>
<dbReference type="RefSeq" id="WP_067560605.1">
    <property type="nucleotide sequence ID" value="NZ_LSUQ01000002.1"/>
</dbReference>
<dbReference type="EMBL" id="LSUQ01000002">
    <property type="protein sequence ID" value="OAG95277.1"/>
    <property type="molecule type" value="Genomic_DNA"/>
</dbReference>
<evidence type="ECO:0000313" key="6">
    <source>
        <dbReference type="Proteomes" id="UP000190229"/>
    </source>
</evidence>
<evidence type="ECO:0000259" key="2">
    <source>
        <dbReference type="SMART" id="SM00418"/>
    </source>
</evidence>
<dbReference type="GO" id="GO:0003677">
    <property type="term" value="F:DNA binding"/>
    <property type="evidence" value="ECO:0007669"/>
    <property type="project" value="UniProtKB-KW"/>
</dbReference>
<evidence type="ECO:0000256" key="1">
    <source>
        <dbReference type="ARBA" id="ARBA00023125"/>
    </source>
</evidence>
<dbReference type="InterPro" id="IPR036388">
    <property type="entry name" value="WH-like_DNA-bd_sf"/>
</dbReference>
<dbReference type="Pfam" id="PF12840">
    <property type="entry name" value="HTH_20"/>
    <property type="match status" value="1"/>
</dbReference>
<name>A0A162RUU2_9BACL</name>